<feature type="compositionally biased region" description="Polar residues" evidence="4">
    <location>
        <begin position="453"/>
        <end position="468"/>
    </location>
</feature>
<dbReference type="InterPro" id="IPR006531">
    <property type="entry name" value="Gp5/Vgr_OB"/>
</dbReference>
<dbReference type="InterPro" id="IPR050708">
    <property type="entry name" value="T6SS_VgrG/RHS"/>
</dbReference>
<accession>A0A7C9TM72</accession>
<dbReference type="Gene3D" id="2.40.50.230">
    <property type="entry name" value="Gp5 N-terminal domain"/>
    <property type="match status" value="1"/>
</dbReference>
<dbReference type="NCBIfam" id="TIGR01646">
    <property type="entry name" value="vgr_GE"/>
    <property type="match status" value="1"/>
</dbReference>
<proteinExistence type="inferred from homology"/>
<dbReference type="Gene3D" id="2.30.110.50">
    <property type="match status" value="1"/>
</dbReference>
<organism evidence="7 8">
    <name type="scientific">Ideonella livida</name>
    <dbReference type="NCBI Taxonomy" id="2707176"/>
    <lineage>
        <taxon>Bacteria</taxon>
        <taxon>Pseudomonadati</taxon>
        <taxon>Pseudomonadota</taxon>
        <taxon>Betaproteobacteria</taxon>
        <taxon>Burkholderiales</taxon>
        <taxon>Sphaerotilaceae</taxon>
        <taxon>Ideonella</taxon>
    </lineage>
</organism>
<dbReference type="SUPFAM" id="SSF69349">
    <property type="entry name" value="Phage fibre proteins"/>
    <property type="match status" value="1"/>
</dbReference>
<comment type="caution">
    <text evidence="7">The sequence shown here is derived from an EMBL/GenBank/DDBJ whole genome shotgun (WGS) entry which is preliminary data.</text>
</comment>
<feature type="domain" description="Gp5/Type VI secretion system Vgr protein OB-fold" evidence="5">
    <location>
        <begin position="372"/>
        <end position="439"/>
    </location>
</feature>
<dbReference type="InterPro" id="IPR017847">
    <property type="entry name" value="T6SS_RhsGE_Vgr_subset"/>
</dbReference>
<keyword evidence="3" id="KW-0964">Secreted</keyword>
<evidence type="ECO:0000256" key="4">
    <source>
        <dbReference type="SAM" id="MobiDB-lite"/>
    </source>
</evidence>
<gene>
    <name evidence="7" type="primary">tssI</name>
    <name evidence="7" type="ORF">G3A44_22970</name>
</gene>
<dbReference type="Pfam" id="PF04717">
    <property type="entry name" value="Phage_base_V"/>
    <property type="match status" value="1"/>
</dbReference>
<dbReference type="Gene3D" id="4.10.220.110">
    <property type="match status" value="1"/>
</dbReference>
<dbReference type="SUPFAM" id="SSF69255">
    <property type="entry name" value="gp5 N-terminal domain-like"/>
    <property type="match status" value="1"/>
</dbReference>
<feature type="region of interest" description="Disordered" evidence="4">
    <location>
        <begin position="453"/>
        <end position="473"/>
    </location>
</feature>
<dbReference type="NCBIfam" id="TIGR03361">
    <property type="entry name" value="VI_Rhs_Vgr"/>
    <property type="match status" value="1"/>
</dbReference>
<evidence type="ECO:0000256" key="3">
    <source>
        <dbReference type="ARBA" id="ARBA00022525"/>
    </source>
</evidence>
<dbReference type="GO" id="GO:0005576">
    <property type="term" value="C:extracellular region"/>
    <property type="evidence" value="ECO:0007669"/>
    <property type="project" value="UniProtKB-SubCell"/>
</dbReference>
<dbReference type="InterPro" id="IPR054030">
    <property type="entry name" value="Gp5_Vgr_C"/>
</dbReference>
<evidence type="ECO:0000259" key="5">
    <source>
        <dbReference type="Pfam" id="PF04717"/>
    </source>
</evidence>
<dbReference type="AlphaFoldDB" id="A0A7C9TM72"/>
<dbReference type="Gene3D" id="3.55.50.10">
    <property type="entry name" value="Baseplate protein-like domains"/>
    <property type="match status" value="1"/>
</dbReference>
<dbReference type="InterPro" id="IPR037026">
    <property type="entry name" value="Vgr_OB-fold_dom_sf"/>
</dbReference>
<dbReference type="PANTHER" id="PTHR32305:SF15">
    <property type="entry name" value="PROTEIN RHSA-RELATED"/>
    <property type="match status" value="1"/>
</dbReference>
<evidence type="ECO:0000259" key="6">
    <source>
        <dbReference type="Pfam" id="PF22178"/>
    </source>
</evidence>
<dbReference type="RefSeq" id="WP_163460074.1">
    <property type="nucleotide sequence ID" value="NZ_JAAGOH010000067.1"/>
</dbReference>
<evidence type="ECO:0000256" key="2">
    <source>
        <dbReference type="ARBA" id="ARBA00005558"/>
    </source>
</evidence>
<feature type="domain" description="Gp5/Type VI secretion system Vgr C-terminal trimerisation" evidence="6">
    <location>
        <begin position="456"/>
        <end position="502"/>
    </location>
</feature>
<keyword evidence="8" id="KW-1185">Reference proteome</keyword>
<name>A0A7C9TM72_9BURK</name>
<evidence type="ECO:0000256" key="1">
    <source>
        <dbReference type="ARBA" id="ARBA00004613"/>
    </source>
</evidence>
<comment type="similarity">
    <text evidence="2">Belongs to the VgrG protein family.</text>
</comment>
<comment type="subcellular location">
    <subcellularLocation>
        <location evidence="1">Secreted</location>
    </subcellularLocation>
</comment>
<reference evidence="7 8" key="1">
    <citation type="submission" date="2020-02" db="EMBL/GenBank/DDBJ databases">
        <title>Ideonella bacterium strain TBM-1.</title>
        <authorList>
            <person name="Chen W.-M."/>
        </authorList>
    </citation>
    <scope>NUCLEOTIDE SEQUENCE [LARGE SCALE GENOMIC DNA]</scope>
    <source>
        <strain evidence="7 8">TBM-1</strain>
    </source>
</reference>
<protein>
    <submittedName>
        <fullName evidence="7">Type VI secretion system tip protein VgrG</fullName>
    </submittedName>
</protein>
<dbReference type="SUPFAM" id="SSF69279">
    <property type="entry name" value="Phage tail proteins"/>
    <property type="match status" value="2"/>
</dbReference>
<dbReference type="Pfam" id="PF05954">
    <property type="entry name" value="Phage_GPD"/>
    <property type="match status" value="1"/>
</dbReference>
<sequence length="671" mass="72141">MRDNFSQTGAFMTVTTPFGADALMLDALEAREGLSELFHLQLALRGGDNTLDACKIIGQTVTVKLQLSGGPARYFSGIATRFAHTGGDREFAHYRCEVSPKLWLLTLSRNRAIWQSKTVLEIIKAVLGGHGITFSDKTSGSYTALTYCVQYDESDFDFISRLMEQAGIFYFFTFASGSHTLVLADASSAHTACSDGDAVRFLPETGPQLMIDTIARFELEQRLVAKTFVLSDFDPTAPSTALKAESAGTAGEGEQFDWPGGHTTVSAGQALAKLRVQAAAAEAQVLRGDGYVYPFTAGTKFTLSGHYRSALNTSHVLRRVIHTARDDNYHNHFEAFAATVPFRAPTLTPRPKVQGSQTAIVVGPKNEEIWCDKDGRIKIKFHWDRVGKSDDTCSCWVRVAQPMAGAGFGALFLPRVGQEVVVTHVDGDPDRPLVTGAVYNGEHAPPVTLPAHQTQSTFKTRSSKQGTAGNEIRFEDKKDAEELYFHAQKDMKVEIEEALTVTLTKGAETRTLTEGDLKVELKKGNETRTVTGKRTTTITEDEALNNDAAFKHTVKGNYTLKVSGDLTLDVTGNITIKSGGTVSIKAGSALSAEAGTEYTAKAGTGLTNKAGTELTNQAGTNLTNKAGMGLVNQAGTTLDNKGAMITHKASAMQTVDGGGMLTVKGGLVKIN</sequence>
<evidence type="ECO:0000313" key="8">
    <source>
        <dbReference type="Proteomes" id="UP000484255"/>
    </source>
</evidence>
<dbReference type="Pfam" id="PF22178">
    <property type="entry name" value="Gp5_trimer_C"/>
    <property type="match status" value="1"/>
</dbReference>
<dbReference type="EMBL" id="JAAGOH010000067">
    <property type="protein sequence ID" value="NDY94059.1"/>
    <property type="molecule type" value="Genomic_DNA"/>
</dbReference>
<dbReference type="Proteomes" id="UP000484255">
    <property type="component" value="Unassembled WGS sequence"/>
</dbReference>
<dbReference type="PANTHER" id="PTHR32305">
    <property type="match status" value="1"/>
</dbReference>
<dbReference type="InterPro" id="IPR006533">
    <property type="entry name" value="T6SS_Vgr_RhsGE"/>
</dbReference>
<evidence type="ECO:0000313" key="7">
    <source>
        <dbReference type="EMBL" id="NDY94059.1"/>
    </source>
</evidence>